<sequence>MNNPEEVRAAVQAQIIECLNRFYAIETGMWGTPLDALIIRTVVVGEKQKKPYDLSALAYTLGLSLTTVHRKTRQLENTGFLRHENVRRSVYLYATEKTKLDLNESFIEMVKTLQAFYSEPDLQEALRWCSTRNGIPKSLDSGRREGAPKPLE</sequence>
<reference evidence="2" key="2">
    <citation type="submission" date="2016-11" db="EMBL/GenBank/DDBJ databases">
        <title>Complete Genome Sequencing of Pandoraea pulmonicola DSM 16583.</title>
        <authorList>
            <person name="Chan K.-G."/>
        </authorList>
    </citation>
    <scope>NUCLEOTIDE SEQUENCE</scope>
    <source>
        <strain evidence="2">DSM 16583</strain>
    </source>
</reference>
<dbReference type="InterPro" id="IPR005471">
    <property type="entry name" value="Tscrpt_reg_IclR_N"/>
</dbReference>
<evidence type="ECO:0000259" key="1">
    <source>
        <dbReference type="Pfam" id="PF09339"/>
    </source>
</evidence>
<dbReference type="GO" id="GO:0006355">
    <property type="term" value="P:regulation of DNA-templated transcription"/>
    <property type="evidence" value="ECO:0007669"/>
    <property type="project" value="InterPro"/>
</dbReference>
<reference evidence="3 5" key="3">
    <citation type="submission" date="2018-06" db="EMBL/GenBank/DDBJ databases">
        <authorList>
            <consortium name="Pathogen Informatics"/>
            <person name="Doyle S."/>
        </authorList>
    </citation>
    <scope>NUCLEOTIDE SEQUENCE [LARGE SCALE GENOMIC DNA]</scope>
    <source>
        <strain evidence="3 5">NCTC13159</strain>
    </source>
</reference>
<dbReference type="Gene3D" id="1.10.10.10">
    <property type="entry name" value="Winged helix-like DNA-binding domain superfamily/Winged helix DNA-binding domain"/>
    <property type="match status" value="1"/>
</dbReference>
<dbReference type="Proteomes" id="UP000035086">
    <property type="component" value="Chromosome"/>
</dbReference>
<keyword evidence="4" id="KW-1185">Reference proteome</keyword>
<organism evidence="3 5">
    <name type="scientific">Pandoraea pulmonicola</name>
    <dbReference type="NCBI Taxonomy" id="93221"/>
    <lineage>
        <taxon>Bacteria</taxon>
        <taxon>Pseudomonadati</taxon>
        <taxon>Pseudomonadota</taxon>
        <taxon>Betaproteobacteria</taxon>
        <taxon>Burkholderiales</taxon>
        <taxon>Burkholderiaceae</taxon>
        <taxon>Pandoraea</taxon>
    </lineage>
</organism>
<dbReference type="Pfam" id="PF09339">
    <property type="entry name" value="HTH_IclR"/>
    <property type="match status" value="1"/>
</dbReference>
<dbReference type="SUPFAM" id="SSF46785">
    <property type="entry name" value="Winged helix' DNA-binding domain"/>
    <property type="match status" value="1"/>
</dbReference>
<dbReference type="EMBL" id="UGSJ01000001">
    <property type="protein sequence ID" value="SUA91945.1"/>
    <property type="molecule type" value="Genomic_DNA"/>
</dbReference>
<dbReference type="AlphaFoldDB" id="A0AAJ4ZER3"/>
<dbReference type="InterPro" id="IPR036390">
    <property type="entry name" value="WH_DNA-bd_sf"/>
</dbReference>
<accession>A0AAJ4ZER3</accession>
<dbReference type="GO" id="GO:0003677">
    <property type="term" value="F:DNA binding"/>
    <property type="evidence" value="ECO:0007669"/>
    <property type="project" value="InterPro"/>
</dbReference>
<evidence type="ECO:0000313" key="2">
    <source>
        <dbReference type="EMBL" id="APD13641.1"/>
    </source>
</evidence>
<protein>
    <recommendedName>
        <fullName evidence="1">HTH iclR-type domain-containing protein</fullName>
    </recommendedName>
</protein>
<dbReference type="Proteomes" id="UP000254589">
    <property type="component" value="Unassembled WGS sequence"/>
</dbReference>
<dbReference type="RefSeq" id="WP_072637123.1">
    <property type="nucleotide sequence ID" value="NZ_CP010310.2"/>
</dbReference>
<evidence type="ECO:0000313" key="3">
    <source>
        <dbReference type="EMBL" id="SUA91945.1"/>
    </source>
</evidence>
<dbReference type="KEGG" id="ppul:RO07_04070"/>
<dbReference type="EMBL" id="CP010310">
    <property type="protein sequence ID" value="APD13641.1"/>
    <property type="molecule type" value="Genomic_DNA"/>
</dbReference>
<evidence type="ECO:0000313" key="4">
    <source>
        <dbReference type="Proteomes" id="UP000035086"/>
    </source>
</evidence>
<evidence type="ECO:0000313" key="5">
    <source>
        <dbReference type="Proteomes" id="UP000254589"/>
    </source>
</evidence>
<reference evidence="4" key="1">
    <citation type="submission" date="2014-12" db="EMBL/GenBank/DDBJ databases">
        <title>Complete Genome Sequencing of Pandoraea pulmonicola DSM 16583.</title>
        <authorList>
            <person name="Chan K.-G."/>
        </authorList>
    </citation>
    <scope>NUCLEOTIDE SEQUENCE [LARGE SCALE GENOMIC DNA]</scope>
    <source>
        <strain evidence="4">DSM 16583</strain>
    </source>
</reference>
<proteinExistence type="predicted"/>
<dbReference type="InterPro" id="IPR036388">
    <property type="entry name" value="WH-like_DNA-bd_sf"/>
</dbReference>
<feature type="domain" description="HTH iclR-type" evidence="1">
    <location>
        <begin position="49"/>
        <end position="83"/>
    </location>
</feature>
<gene>
    <name evidence="3" type="ORF">NCTC13159_03464</name>
    <name evidence="2" type="ORF">RO07_04070</name>
</gene>
<name>A0AAJ4ZER3_PANPU</name>